<dbReference type="InterPro" id="IPR004509">
    <property type="entry name" value="Competence_ComEA_HhH"/>
</dbReference>
<feature type="domain" description="Helix-hairpin-helix DNA-binding motif class 1" evidence="2">
    <location>
        <begin position="151"/>
        <end position="170"/>
    </location>
</feature>
<dbReference type="GO" id="GO:0015628">
    <property type="term" value="P:protein secretion by the type II secretion system"/>
    <property type="evidence" value="ECO:0007669"/>
    <property type="project" value="TreeGrafter"/>
</dbReference>
<dbReference type="PANTHER" id="PTHR21180">
    <property type="entry name" value="ENDONUCLEASE/EXONUCLEASE/PHOSPHATASE FAMILY DOMAIN-CONTAINING PROTEIN 1"/>
    <property type="match status" value="1"/>
</dbReference>
<dbReference type="GO" id="GO:0006281">
    <property type="term" value="P:DNA repair"/>
    <property type="evidence" value="ECO:0007669"/>
    <property type="project" value="InterPro"/>
</dbReference>
<keyword evidence="4" id="KW-1185">Reference proteome</keyword>
<evidence type="ECO:0000256" key="1">
    <source>
        <dbReference type="SAM" id="MobiDB-lite"/>
    </source>
</evidence>
<gene>
    <name evidence="3" type="ORF">Psuf_017820</name>
</gene>
<reference evidence="3 4" key="2">
    <citation type="submission" date="2020-03" db="EMBL/GenBank/DDBJ databases">
        <authorList>
            <person name="Ichikawa N."/>
            <person name="Kimura A."/>
            <person name="Kitahashi Y."/>
            <person name="Uohara A."/>
        </authorList>
    </citation>
    <scope>NUCLEOTIDE SEQUENCE [LARGE SCALE GENOMIC DNA]</scope>
    <source>
        <strain evidence="3 4">NBRC 105367</strain>
    </source>
</reference>
<dbReference type="InterPro" id="IPR003583">
    <property type="entry name" value="Hlx-hairpin-Hlx_DNA-bd_motif"/>
</dbReference>
<feature type="domain" description="Helix-hairpin-helix DNA-binding motif class 1" evidence="2">
    <location>
        <begin position="181"/>
        <end position="200"/>
    </location>
</feature>
<accession>A0A6F8YEM4</accession>
<dbReference type="Pfam" id="PF12836">
    <property type="entry name" value="HHH_3"/>
    <property type="match status" value="1"/>
</dbReference>
<dbReference type="GO" id="GO:0015627">
    <property type="term" value="C:type II protein secretion system complex"/>
    <property type="evidence" value="ECO:0007669"/>
    <property type="project" value="TreeGrafter"/>
</dbReference>
<dbReference type="NCBIfam" id="TIGR00426">
    <property type="entry name" value="competence protein ComEA helix-hairpin-helix repeat region"/>
    <property type="match status" value="1"/>
</dbReference>
<dbReference type="InterPro" id="IPR019554">
    <property type="entry name" value="Soluble_ligand-bd"/>
</dbReference>
<evidence type="ECO:0000313" key="3">
    <source>
        <dbReference type="EMBL" id="BCB84469.1"/>
    </source>
</evidence>
<dbReference type="Gene3D" id="1.10.150.320">
    <property type="entry name" value="Photosystem II 12 kDa extrinsic protein"/>
    <property type="match status" value="1"/>
</dbReference>
<dbReference type="EMBL" id="AP022871">
    <property type="protein sequence ID" value="BCB84469.1"/>
    <property type="molecule type" value="Genomic_DNA"/>
</dbReference>
<feature type="region of interest" description="Disordered" evidence="1">
    <location>
        <begin position="32"/>
        <end position="54"/>
    </location>
</feature>
<proteinExistence type="predicted"/>
<dbReference type="SUPFAM" id="SSF47781">
    <property type="entry name" value="RuvA domain 2-like"/>
    <property type="match status" value="1"/>
</dbReference>
<dbReference type="KEGG" id="psuu:Psuf_017820"/>
<protein>
    <recommendedName>
        <fullName evidence="2">Helix-hairpin-helix DNA-binding motif class 1 domain-containing protein</fullName>
    </recommendedName>
</protein>
<reference evidence="3 4" key="1">
    <citation type="submission" date="2020-03" db="EMBL/GenBank/DDBJ databases">
        <title>Whole genome shotgun sequence of Phytohabitans suffuscus NBRC 105367.</title>
        <authorList>
            <person name="Komaki H."/>
            <person name="Tamura T."/>
        </authorList>
    </citation>
    <scope>NUCLEOTIDE SEQUENCE [LARGE SCALE GENOMIC DNA]</scope>
    <source>
        <strain evidence="3 4">NBRC 105367</strain>
    </source>
</reference>
<dbReference type="AlphaFoldDB" id="A0A6F8YEM4"/>
<organism evidence="3 4">
    <name type="scientific">Phytohabitans suffuscus</name>
    <dbReference type="NCBI Taxonomy" id="624315"/>
    <lineage>
        <taxon>Bacteria</taxon>
        <taxon>Bacillati</taxon>
        <taxon>Actinomycetota</taxon>
        <taxon>Actinomycetes</taxon>
        <taxon>Micromonosporales</taxon>
        <taxon>Micromonosporaceae</taxon>
    </lineage>
</organism>
<dbReference type="Gene3D" id="3.10.560.10">
    <property type="entry name" value="Outer membrane lipoprotein wza domain like"/>
    <property type="match status" value="1"/>
</dbReference>
<dbReference type="GO" id="GO:0003677">
    <property type="term" value="F:DNA binding"/>
    <property type="evidence" value="ECO:0007669"/>
    <property type="project" value="InterPro"/>
</dbReference>
<dbReference type="PANTHER" id="PTHR21180:SF32">
    <property type="entry name" value="ENDONUCLEASE_EXONUCLEASE_PHOSPHATASE FAMILY DOMAIN-CONTAINING PROTEIN 1"/>
    <property type="match status" value="1"/>
</dbReference>
<evidence type="ECO:0000259" key="2">
    <source>
        <dbReference type="SMART" id="SM00278"/>
    </source>
</evidence>
<dbReference type="InterPro" id="IPR051675">
    <property type="entry name" value="Endo/Exo/Phosphatase_dom_1"/>
</dbReference>
<dbReference type="InterPro" id="IPR010994">
    <property type="entry name" value="RuvA_2-like"/>
</dbReference>
<evidence type="ECO:0000313" key="4">
    <source>
        <dbReference type="Proteomes" id="UP000503011"/>
    </source>
</evidence>
<dbReference type="SMART" id="SM00278">
    <property type="entry name" value="HhH1"/>
    <property type="match status" value="2"/>
</dbReference>
<dbReference type="Pfam" id="PF10531">
    <property type="entry name" value="SLBB"/>
    <property type="match status" value="1"/>
</dbReference>
<name>A0A6F8YEM4_9ACTN</name>
<sequence>MRALAAVAAVVVLIAAAIAWYSRPHAEPVAAEPVPAATGDAPAGRAPVSGGGGETGGGEVVVAVAGKVRKPGLVSLPEGSRVADALAAAGGVLPGTDIALLNLARKVTDGELILVGVTAPPDDPAAGAPSGDAVGGGVAGGKVNLNTATLAQLDSLPGVGPVLAQRILDHREKNGPFRTVSDLRQVDGIGDTRYEQLKELVTV</sequence>
<dbReference type="Proteomes" id="UP000503011">
    <property type="component" value="Chromosome"/>
</dbReference>